<dbReference type="AlphaFoldDB" id="A0A3M7R8Z9"/>
<keyword evidence="2" id="KW-1185">Reference proteome</keyword>
<protein>
    <submittedName>
        <fullName evidence="1">Uncharacterized protein</fullName>
    </submittedName>
</protein>
<sequence>MEKNYLDKSTKVKILEITSDSKLMHCMTFLFLKQISKIHNVSLVNFKVSNGLFELDRETLDFLQKFYKKSLHLGAVNKISLQNTLQFYAFCTPLKSIQIDCALTLQKN</sequence>
<comment type="caution">
    <text evidence="1">The sequence shown here is derived from an EMBL/GenBank/DDBJ whole genome shotgun (WGS) entry which is preliminary data.</text>
</comment>
<evidence type="ECO:0000313" key="1">
    <source>
        <dbReference type="EMBL" id="RNA19705.1"/>
    </source>
</evidence>
<organism evidence="1 2">
    <name type="scientific">Brachionus plicatilis</name>
    <name type="common">Marine rotifer</name>
    <name type="synonym">Brachionus muelleri</name>
    <dbReference type="NCBI Taxonomy" id="10195"/>
    <lineage>
        <taxon>Eukaryota</taxon>
        <taxon>Metazoa</taxon>
        <taxon>Spiralia</taxon>
        <taxon>Gnathifera</taxon>
        <taxon>Rotifera</taxon>
        <taxon>Eurotatoria</taxon>
        <taxon>Monogononta</taxon>
        <taxon>Pseudotrocha</taxon>
        <taxon>Ploima</taxon>
        <taxon>Brachionidae</taxon>
        <taxon>Brachionus</taxon>
    </lineage>
</organism>
<proteinExistence type="predicted"/>
<evidence type="ECO:0000313" key="2">
    <source>
        <dbReference type="Proteomes" id="UP000276133"/>
    </source>
</evidence>
<gene>
    <name evidence="1" type="ORF">BpHYR1_040319</name>
</gene>
<name>A0A3M7R8Z9_BRAPC</name>
<dbReference type="Proteomes" id="UP000276133">
    <property type="component" value="Unassembled WGS sequence"/>
</dbReference>
<accession>A0A3M7R8Z9</accession>
<dbReference type="EMBL" id="REGN01003994">
    <property type="protein sequence ID" value="RNA19705.1"/>
    <property type="molecule type" value="Genomic_DNA"/>
</dbReference>
<reference evidence="1 2" key="1">
    <citation type="journal article" date="2018" name="Sci. Rep.">
        <title>Genomic signatures of local adaptation to the degree of environmental predictability in rotifers.</title>
        <authorList>
            <person name="Franch-Gras L."/>
            <person name="Hahn C."/>
            <person name="Garcia-Roger E.M."/>
            <person name="Carmona M.J."/>
            <person name="Serra M."/>
            <person name="Gomez A."/>
        </authorList>
    </citation>
    <scope>NUCLEOTIDE SEQUENCE [LARGE SCALE GENOMIC DNA]</scope>
    <source>
        <strain evidence="1">HYR1</strain>
    </source>
</reference>